<dbReference type="Bgee" id="ENSG00000153179">
    <property type="expression patterns" value="Expressed in saphenous vein and 196 other cell types or tissues"/>
</dbReference>
<dbReference type="GeneTree" id="ENSGT00940000157502"/>
<protein>
    <submittedName>
        <fullName evidence="1">Ras association domain family member 3</fullName>
    </submittedName>
</protein>
<dbReference type="Ensembl" id="ENST00000636333.1">
    <property type="protein sequence ID" value="ENSP00000490955.1"/>
    <property type="gene ID" value="ENSG00000153179.15"/>
</dbReference>
<name>A0A1B0GWJ9_HUMAN</name>
<dbReference type="Antibodypedia" id="29184">
    <property type="antibodies" value="185 antibodies from 31 providers"/>
</dbReference>
<reference evidence="1 2" key="1">
    <citation type="journal article" date="2001" name="Nature">
        <title>Initial sequencing and analysis of the human genome.</title>
        <authorList>
            <consortium name="International Human Genome Sequencing Consortium"/>
            <person name="Lander E.S."/>
            <person name="Linton L.M."/>
            <person name="Birren B."/>
            <person name="Nusbaum C."/>
            <person name="Zody M.C."/>
            <person name="Baldwin J."/>
            <person name="Devon K."/>
            <person name="Dewar K."/>
            <person name="Doyle M."/>
            <person name="FitzHugh W."/>
            <person name="Funke R."/>
            <person name="Gage D."/>
            <person name="Harris K."/>
            <person name="Heaford A."/>
            <person name="Howland J."/>
            <person name="Kann L."/>
            <person name="Lehoczky J."/>
            <person name="LeVine R."/>
            <person name="McEwan P."/>
            <person name="McKernan K."/>
            <person name="Meldrim J."/>
            <person name="Mesirov J.P."/>
            <person name="Miranda C."/>
            <person name="Morris W."/>
            <person name="Naylor J."/>
            <person name="Raymond C."/>
            <person name="Rosetti M."/>
            <person name="Santos R."/>
            <person name="Sheridan A."/>
            <person name="Sougnez C."/>
            <person name="Stange-Thomann N."/>
            <person name="Stojanovic N."/>
            <person name="Subramanian A."/>
            <person name="Wyman D."/>
            <person name="Rogers J."/>
            <person name="Sulston J."/>
            <person name="Ainscough R."/>
            <person name="Beck S."/>
            <person name="Bentley D."/>
            <person name="Burton J."/>
            <person name="Clee C."/>
            <person name="Carter N."/>
            <person name="Coulson A."/>
            <person name="Deadman R."/>
            <person name="Deloukas P."/>
            <person name="Dunham A."/>
            <person name="Dunham I."/>
            <person name="Durbin R."/>
            <person name="French L."/>
            <person name="Grafham D."/>
            <person name="Gregory S."/>
            <person name="Hubbard T."/>
            <person name="Humphray S."/>
            <person name="Hunt A."/>
            <person name="Jones M."/>
            <person name="Lloyd C."/>
            <person name="McMurray A."/>
            <person name="Matthews L."/>
            <person name="Mercer S."/>
            <person name="Milne S."/>
            <person name="Mullikin J.C."/>
            <person name="Mungall A."/>
            <person name="Plumb R."/>
            <person name="Ross M."/>
            <person name="Shownkeen R."/>
            <person name="Sims S."/>
            <person name="Waterston R.H."/>
            <person name="Wilson R.K."/>
            <person name="Hillier L.W."/>
            <person name="McPherson J.D."/>
            <person name="Marra M.A."/>
            <person name="Mardis E.R."/>
            <person name="Fulton L.A."/>
            <person name="Chinwalla A.T."/>
            <person name="Pepin K.H."/>
            <person name="Gish W.R."/>
            <person name="Chissoe S.L."/>
            <person name="Wendl M.C."/>
            <person name="Delehaunty K.D."/>
            <person name="Miner T.L."/>
            <person name="Delehaunty A."/>
            <person name="Kramer J.B."/>
            <person name="Cook L.L."/>
            <person name="Fulton R.S."/>
            <person name="Johnson D.L."/>
            <person name="Minx P.J."/>
            <person name="Clifton S.W."/>
            <person name="Hawkins T."/>
            <person name="Branscomb E."/>
            <person name="Predki P."/>
            <person name="Richardson P."/>
            <person name="Wenning S."/>
            <person name="Slezak T."/>
            <person name="Doggett N."/>
            <person name="Cheng J.F."/>
            <person name="Olsen A."/>
            <person name="Lucas S."/>
            <person name="Elkin C."/>
            <person name="Uberbacher E."/>
            <person name="Frazier M."/>
            <person name="Gibbs R.A."/>
            <person name="Muzny D.M."/>
            <person name="Scherer S.E."/>
            <person name="Bouck J.B."/>
            <person name="Sodergren E.J."/>
            <person name="Worley K.C."/>
            <person name="Rives C.M."/>
            <person name="Gorrell J.H."/>
            <person name="Metzker M.L."/>
            <person name="Naylor S.L."/>
            <person name="Kucherlapati R.S."/>
            <person name="Nelson D.L."/>
            <person name="Weinstock G.M."/>
            <person name="Sakaki Y."/>
            <person name="Fujiyama A."/>
            <person name="Hattori M."/>
            <person name="Yada T."/>
            <person name="Toyoda A."/>
            <person name="Itoh T."/>
            <person name="Kawagoe C."/>
            <person name="Watanabe H."/>
            <person name="Totoki Y."/>
            <person name="Taylor T."/>
            <person name="Weissenbach J."/>
            <person name="Heilig R."/>
            <person name="Saurin W."/>
            <person name="Artiguenave F."/>
            <person name="Brottier P."/>
            <person name="Bruls T."/>
            <person name="Pelletier E."/>
            <person name="Robert C."/>
            <person name="Wincker P."/>
            <person name="Smith D.R."/>
            <person name="Doucette-Stamm L."/>
            <person name="Rubenfield M."/>
            <person name="Weinstock K."/>
            <person name="Lee H.M."/>
            <person name="Dubois J."/>
            <person name="Rosenthal A."/>
            <person name="Platzer M."/>
            <person name="Nyakatura G."/>
            <person name="Taudien S."/>
            <person name="Rump A."/>
            <person name="Yang H."/>
            <person name="Yu J."/>
            <person name="Wang J."/>
            <person name="Huang G."/>
            <person name="Gu J."/>
            <person name="Hood L."/>
            <person name="Rowen L."/>
            <person name="Madan A."/>
            <person name="Qin S."/>
            <person name="Davis R.W."/>
            <person name="Federspiel N.A."/>
            <person name="Abola A.P."/>
            <person name="Proctor M.J."/>
            <person name="Myers R.M."/>
            <person name="Schmutz J."/>
            <person name="Dickson M."/>
            <person name="Grimwood J."/>
            <person name="Cox D.R."/>
            <person name="Olson M.V."/>
            <person name="Kaul R."/>
            <person name="Raymond C."/>
            <person name="Shimizu N."/>
            <person name="Kawasaki K."/>
            <person name="Minoshima S."/>
            <person name="Evans G.A."/>
            <person name="Athanasiou M."/>
            <person name="Schultz R."/>
            <person name="Roe B.A."/>
            <person name="Chen F."/>
            <person name="Pan H."/>
            <person name="Ramser J."/>
            <person name="Lehrach H."/>
            <person name="Reinhardt R."/>
            <person name="McCombie W.R."/>
            <person name="de la Bastide M."/>
            <person name="Dedhia N."/>
            <person name="Blocker H."/>
            <person name="Hornischer K."/>
            <person name="Nordsiek G."/>
            <person name="Agarwala R."/>
            <person name="Aravind L."/>
            <person name="Bailey J.A."/>
            <person name="Bateman A."/>
            <person name="Batzoglou S."/>
            <person name="Birney E."/>
            <person name="Bork P."/>
            <person name="Brown D.G."/>
            <person name="Burge C.B."/>
            <person name="Cerutti L."/>
            <person name="Chen H.C."/>
            <person name="Church D."/>
            <person name="Clamp M."/>
            <person name="Copley R.R."/>
            <person name="Doerks T."/>
            <person name="Eddy S.R."/>
            <person name="Eichler E.E."/>
            <person name="Furey T.S."/>
            <person name="Galagan J."/>
            <person name="Gilbert J.G."/>
            <person name="Harmon C."/>
            <person name="Hayashizaki Y."/>
            <person name="Haussler D."/>
            <person name="Hermjakob H."/>
            <person name="Hokamp K."/>
            <person name="Jang W."/>
            <person name="Johnson L.S."/>
            <person name="Jones T.A."/>
            <person name="Kasif S."/>
            <person name="Kaspryzk A."/>
            <person name="Kennedy S."/>
            <person name="Kent W.J."/>
            <person name="Kitts P."/>
            <person name="Koonin E.V."/>
            <person name="Korf I."/>
            <person name="Kulp D."/>
            <person name="Lancet D."/>
            <person name="Lowe T.M."/>
            <person name="McLysaght A."/>
            <person name="Mikkelsen T."/>
            <person name="Moran J.V."/>
            <person name="Mulder N."/>
            <person name="Pollara V.J."/>
            <person name="Ponting C.P."/>
            <person name="Schuler G."/>
            <person name="Schultz J."/>
            <person name="Slater G."/>
            <person name="Smit A.F."/>
            <person name="Stupka E."/>
            <person name="Szustakowski J."/>
            <person name="Thierry-Mieg D."/>
            <person name="Thierry-Mieg J."/>
            <person name="Wagner L."/>
            <person name="Wallis J."/>
            <person name="Wheeler R."/>
            <person name="Williams A."/>
            <person name="Wolf Y.I."/>
            <person name="Wolfe K.H."/>
            <person name="Yang S.P."/>
            <person name="Yeh R.F."/>
            <person name="Collins F."/>
            <person name="Guyer M.S."/>
            <person name="Peterson J."/>
            <person name="Felsenfeld A."/>
            <person name="Wetterstrand K.A."/>
            <person name="Patrinos A."/>
            <person name="Morgan M.J."/>
            <person name="de Jong P."/>
            <person name="Catanese J.J."/>
            <person name="Osoegawa K."/>
            <person name="Shizuya H."/>
            <person name="Choi S."/>
            <person name="Chen Y.J."/>
        </authorList>
    </citation>
    <scope>NUCLEOTIDE SEQUENCE [LARGE SCALE GENOMIC DNA]</scope>
</reference>
<dbReference type="OpenTargets" id="ENSG00000153179"/>
<proteinExistence type="predicted"/>
<sequence>MGTAIYKLSGKINFQVKKTHIPEGKYICHAHCRDLVHLDYPQNGNVSSCMPTSEVRYSIKKNSQ</sequence>
<dbReference type="OrthoDB" id="74314at2759"/>
<dbReference type="HGNC" id="HGNC:14271">
    <property type="gene designation" value="RASSF3"/>
</dbReference>
<keyword evidence="2" id="KW-1185">Reference proteome</keyword>
<dbReference type="EMBL" id="AC025262">
    <property type="status" value="NOT_ANNOTATED_CDS"/>
    <property type="molecule type" value="Genomic_DNA"/>
</dbReference>
<dbReference type="EMBL" id="KF455659">
    <property type="status" value="NOT_ANNOTATED_CDS"/>
    <property type="molecule type" value="Genomic_DNA"/>
</dbReference>
<accession>A0A1B0GWJ9</accession>
<organism evidence="1 2">
    <name type="scientific">Homo sapiens</name>
    <name type="common">Human</name>
    <dbReference type="NCBI Taxonomy" id="9606"/>
    <lineage>
        <taxon>Eukaryota</taxon>
        <taxon>Metazoa</taxon>
        <taxon>Chordata</taxon>
        <taxon>Craniata</taxon>
        <taxon>Vertebrata</taxon>
        <taxon>Euteleostomi</taxon>
        <taxon>Mammalia</taxon>
        <taxon>Eutheria</taxon>
        <taxon>Euarchontoglires</taxon>
        <taxon>Primates</taxon>
        <taxon>Haplorrhini</taxon>
        <taxon>Catarrhini</taxon>
        <taxon>Hominidae</taxon>
        <taxon>Homo</taxon>
    </lineage>
</organism>
<reference evidence="1 2" key="3">
    <citation type="journal article" date="2006" name="Nature">
        <title>The finished DNA sequence of human chromosome 12.</title>
        <authorList>
            <consortium name="Baylor College of Medicine Human Genome Sequencing Center Sequence Production Team"/>
            <person name="Scherer S.E."/>
            <person name="Muzny D.M."/>
            <person name="Buhay C.J."/>
            <person name="Chen R."/>
            <person name="Cree A."/>
            <person name="Ding Y."/>
            <person name="Dugan-Rocha S."/>
            <person name="Gill R."/>
            <person name="Gunaratne P."/>
            <person name="Harris R.A."/>
            <person name="Hawes A.C."/>
            <person name="Hernandez J."/>
            <person name="Hodgson A.V."/>
            <person name="Hume J."/>
            <person name="Jackson A."/>
            <person name="Khan Z.M."/>
            <person name="Kovar-Smith C."/>
            <person name="Lewis L.R."/>
            <person name="Lozado R.J."/>
            <person name="Metzker M.L."/>
            <person name="Milosavljevic A."/>
            <person name="Miner G.R."/>
            <person name="Montgomery K.T."/>
            <person name="Morgan M.B."/>
            <person name="Nazareth L.V."/>
            <person name="Scott G."/>
            <person name="Sodergren E."/>
            <person name="Song X.Z."/>
            <person name="Steffen D."/>
            <person name="Lovering R.C."/>
            <person name="Wheeler D.A."/>
            <person name="Worley K.C."/>
            <person name="Yuan Y."/>
            <person name="Zhang Z."/>
            <person name="Adams C.Q."/>
            <person name="Ansari-Lari M.A."/>
            <person name="Ayele M."/>
            <person name="Brown M.J."/>
            <person name="Chen G."/>
            <person name="Chen Z."/>
            <person name="Clerc-Blankenburg K.P."/>
            <person name="Davis C."/>
            <person name="Delgado O."/>
            <person name="Dinh H.H."/>
            <person name="Draper H."/>
            <person name="Gonzalez-Garay M.L."/>
            <person name="Havlak P."/>
            <person name="Jackson L.R."/>
            <person name="Jacob L.S."/>
            <person name="Kelly S.H."/>
            <person name="Li L."/>
            <person name="Li Z."/>
            <person name="Liu J."/>
            <person name="Liu W."/>
            <person name="Lu J."/>
            <person name="Maheshwari M."/>
            <person name="Nguyen B.V."/>
            <person name="Okwuonu G.O."/>
            <person name="Pasternak S."/>
            <person name="Perez L.M."/>
            <person name="Plopper F.J."/>
            <person name="Santibanez J."/>
            <person name="Shen H."/>
            <person name="Tabor P.E."/>
            <person name="Verduzco D."/>
            <person name="Waldron L."/>
            <person name="Wang Q."/>
            <person name="Williams G.A."/>
            <person name="Zhang J."/>
            <person name="Zhou J."/>
            <person name="Allen C.C."/>
            <person name="Amin A.G."/>
            <person name="Anyalebechi V."/>
            <person name="Bailey M."/>
            <person name="Barbaria J.A."/>
            <person name="Bimage K.E."/>
            <person name="Bryant N.P."/>
            <person name="Burch P.E."/>
            <person name="Burkett C.E."/>
            <person name="Burrell K.L."/>
            <person name="Calderon E."/>
            <person name="Cardenas V."/>
            <person name="Carter K."/>
            <person name="Casias K."/>
            <person name="Cavazos I."/>
            <person name="Cavazos S.R."/>
            <person name="Ceasar H."/>
            <person name="Chacko J."/>
            <person name="Chan S.N."/>
            <person name="Chavez D."/>
            <person name="Christopoulos C."/>
            <person name="Chu J."/>
            <person name="Cockrell R."/>
            <person name="Cox C.D."/>
            <person name="Dang M."/>
            <person name="Dathorne S.R."/>
            <person name="David R."/>
            <person name="Davis C.M."/>
            <person name="Davy-Carroll L."/>
            <person name="Deshazo D.R."/>
            <person name="Donlin J.E."/>
            <person name="D'Souza L."/>
            <person name="Eaves K.A."/>
            <person name="Egan A."/>
            <person name="Emery-Cohen A.J."/>
            <person name="Escotto M."/>
            <person name="Flagg N."/>
            <person name="Forbes L.D."/>
            <person name="Gabisi A.M."/>
            <person name="Garza M."/>
            <person name="Hamilton C."/>
            <person name="Henderson N."/>
            <person name="Hernandez O."/>
            <person name="Hines S."/>
            <person name="Hogues M.E."/>
            <person name="Huang M."/>
            <person name="Idlebird D.G."/>
            <person name="Johnson R."/>
            <person name="Jolivet A."/>
            <person name="Jones S."/>
            <person name="Kagan R."/>
            <person name="King L.M."/>
            <person name="Leal B."/>
            <person name="Lebow H."/>
            <person name="Lee S."/>
            <person name="LeVan J.M."/>
            <person name="Lewis L.C."/>
            <person name="London P."/>
            <person name="Lorensuhewa L.M."/>
            <person name="Loulseged H."/>
            <person name="Lovett D.A."/>
            <person name="Lucier A."/>
            <person name="Lucier R.L."/>
            <person name="Ma J."/>
            <person name="Madu R.C."/>
            <person name="Mapua P."/>
            <person name="Martindale A.D."/>
            <person name="Martinez E."/>
            <person name="Massey E."/>
            <person name="Mawhiney S."/>
            <person name="Meador M.G."/>
            <person name="Mendez S."/>
            <person name="Mercado C."/>
            <person name="Mercado I.C."/>
            <person name="Merritt C.E."/>
            <person name="Miner Z.L."/>
            <person name="Minja E."/>
            <person name="Mitchell T."/>
            <person name="Mohabbat F."/>
            <person name="Mohabbat K."/>
            <person name="Montgomery B."/>
            <person name="Moore N."/>
            <person name="Morris S."/>
            <person name="Munidasa M."/>
            <person name="Ngo R.N."/>
            <person name="Nguyen N.B."/>
            <person name="Nickerson E."/>
            <person name="Nwaokelemeh O.O."/>
            <person name="Nwokenkwo S."/>
            <person name="Obregon M."/>
            <person name="Oguh M."/>
            <person name="Oragunye N."/>
            <person name="Oviedo R.J."/>
            <person name="Parish B.J."/>
            <person name="Parker D.N."/>
            <person name="Parrish J."/>
            <person name="Parks K.L."/>
            <person name="Paul H.A."/>
            <person name="Payton B.A."/>
            <person name="Perez A."/>
            <person name="Perrin W."/>
            <person name="Pickens A."/>
            <person name="Primus E.L."/>
            <person name="Pu L.L."/>
            <person name="Puazo M."/>
            <person name="Quiles M.M."/>
            <person name="Quiroz J.B."/>
            <person name="Rabata D."/>
            <person name="Reeves K."/>
            <person name="Ruiz S.J."/>
            <person name="Shao H."/>
            <person name="Sisson I."/>
            <person name="Sonaike T."/>
            <person name="Sorelle R.P."/>
            <person name="Sutton A.E."/>
            <person name="Svatek A.F."/>
            <person name="Svetz L.A."/>
            <person name="Tamerisa K.S."/>
            <person name="Taylor T.R."/>
            <person name="Teague B."/>
            <person name="Thomas N."/>
            <person name="Thorn R.D."/>
            <person name="Trejos Z.Y."/>
            <person name="Trevino B.K."/>
            <person name="Ukegbu O.N."/>
            <person name="Urban J.B."/>
            <person name="Vasquez L.I."/>
            <person name="Vera V.A."/>
            <person name="Villasana D.M."/>
            <person name="Wang L."/>
            <person name="Ward-Moore S."/>
            <person name="Warren J.T."/>
            <person name="Wei X."/>
            <person name="White F."/>
            <person name="Williamson A.L."/>
            <person name="Wleczyk R."/>
            <person name="Wooden H.S."/>
            <person name="Wooden S.H."/>
            <person name="Yen J."/>
            <person name="Yoon L."/>
            <person name="Yoon V."/>
            <person name="Zorrilla S.E."/>
            <person name="Nelson D."/>
            <person name="Kucherlapati R."/>
            <person name="Weinstock G."/>
            <person name="Gibbs R.A."/>
            <person name="null."/>
        </authorList>
    </citation>
    <scope>NUCLEOTIDE SEQUENCE [LARGE SCALE GENOMIC DNA]</scope>
</reference>
<dbReference type="ChiTaRS" id="RASSF3">
    <property type="organism name" value="human"/>
</dbReference>
<dbReference type="Ensembl" id="ENST00000636333.1">
    <property type="protein sequence ID" value="ENSP00000490955.1"/>
    <property type="gene ID" value="ENSG00000153179.16"/>
</dbReference>
<dbReference type="EMBL" id="AC136977">
    <property type="status" value="NOT_ANNOTATED_CDS"/>
    <property type="molecule type" value="Genomic_DNA"/>
</dbReference>
<reference evidence="1" key="5">
    <citation type="submission" date="2025-09" db="UniProtKB">
        <authorList>
            <consortium name="Ensembl"/>
        </authorList>
    </citation>
    <scope>IDENTIFICATION</scope>
</reference>
<dbReference type="MassIVE" id="A0A1B0GWJ9"/>
<evidence type="ECO:0000313" key="1">
    <source>
        <dbReference type="Ensembl" id="ENSP00000490955.1"/>
    </source>
</evidence>
<reference evidence="1" key="4">
    <citation type="submission" date="2025-08" db="UniProtKB">
        <authorList>
            <consortium name="Ensembl"/>
        </authorList>
    </citation>
    <scope>IDENTIFICATION</scope>
</reference>
<dbReference type="Proteomes" id="UP000005640">
    <property type="component" value="Chromosome 12"/>
</dbReference>
<evidence type="ECO:0000313" key="2">
    <source>
        <dbReference type="Proteomes" id="UP000005640"/>
    </source>
</evidence>
<gene>
    <name evidence="1" type="primary">RASSF3</name>
</gene>
<dbReference type="VEuPathDB" id="HostDB:ENSG00000153179"/>
<dbReference type="AlphaFoldDB" id="A0A1B0GWJ9"/>
<dbReference type="ExpressionAtlas" id="A0A1B0GWJ9">
    <property type="expression patterns" value="baseline and differential"/>
</dbReference>
<feature type="non-terminal residue" evidence="1">
    <location>
        <position position="64"/>
    </location>
</feature>
<dbReference type="EMBL" id="AC078962">
    <property type="status" value="NOT_ANNOTATED_CDS"/>
    <property type="molecule type" value="Genomic_DNA"/>
</dbReference>
<reference evidence="1 2" key="2">
    <citation type="journal article" date="2004" name="Nature">
        <title>Finishing the euchromatic sequence of the human genome.</title>
        <authorList>
            <consortium name="International Human Genome Sequencing Consortium"/>
        </authorList>
    </citation>
    <scope>NUCLEOTIDE SEQUENCE [LARGE SCALE GENOMIC DNA]</scope>
</reference>